<organism evidence="1 2">
    <name type="scientific">Larkinella insperata</name>
    <dbReference type="NCBI Taxonomy" id="332158"/>
    <lineage>
        <taxon>Bacteria</taxon>
        <taxon>Pseudomonadati</taxon>
        <taxon>Bacteroidota</taxon>
        <taxon>Cytophagia</taxon>
        <taxon>Cytophagales</taxon>
        <taxon>Spirosomataceae</taxon>
        <taxon>Larkinella</taxon>
    </lineage>
</organism>
<evidence type="ECO:0000313" key="2">
    <source>
        <dbReference type="Proteomes" id="UP001597116"/>
    </source>
</evidence>
<dbReference type="EMBL" id="JBHTLP010000008">
    <property type="protein sequence ID" value="MFD1141937.1"/>
    <property type="molecule type" value="Genomic_DNA"/>
</dbReference>
<evidence type="ECO:0008006" key="3">
    <source>
        <dbReference type="Google" id="ProtNLM"/>
    </source>
</evidence>
<reference evidence="2" key="1">
    <citation type="journal article" date="2019" name="Int. J. Syst. Evol. Microbiol.">
        <title>The Global Catalogue of Microorganisms (GCM) 10K type strain sequencing project: providing services to taxonomists for standard genome sequencing and annotation.</title>
        <authorList>
            <consortium name="The Broad Institute Genomics Platform"/>
            <consortium name="The Broad Institute Genome Sequencing Center for Infectious Disease"/>
            <person name="Wu L."/>
            <person name="Ma J."/>
        </authorList>
    </citation>
    <scope>NUCLEOTIDE SEQUENCE [LARGE SCALE GENOMIC DNA]</scope>
    <source>
        <strain evidence="2">CCUG 55608</strain>
    </source>
</reference>
<proteinExistence type="predicted"/>
<accession>A0ABW3Q976</accession>
<sequence>MWAESKIIFNGKLANRVREELALFPTLEEKVEKDGLSFWIDQKRVVQVIGDELLIRCDKQMTDELSARTGASPYIRGKRTVKGWLLIDPCGTNRQADLEGWLIIALTAKAKTR</sequence>
<evidence type="ECO:0000313" key="1">
    <source>
        <dbReference type="EMBL" id="MFD1141937.1"/>
    </source>
</evidence>
<protein>
    <recommendedName>
        <fullName evidence="3">TfoX N-terminal domain-containing protein</fullName>
    </recommendedName>
</protein>
<keyword evidence="2" id="KW-1185">Reference proteome</keyword>
<comment type="caution">
    <text evidence="1">The sequence shown here is derived from an EMBL/GenBank/DDBJ whole genome shotgun (WGS) entry which is preliminary data.</text>
</comment>
<dbReference type="SUPFAM" id="SSF159894">
    <property type="entry name" value="YgaC/TfoX-N like"/>
    <property type="match status" value="1"/>
</dbReference>
<gene>
    <name evidence="1" type="ORF">ACFQ4C_12495</name>
</gene>
<name>A0ABW3Q976_9BACT</name>
<dbReference type="RefSeq" id="WP_265992443.1">
    <property type="nucleotide sequence ID" value="NZ_CP110973.1"/>
</dbReference>
<dbReference type="Proteomes" id="UP001597116">
    <property type="component" value="Unassembled WGS sequence"/>
</dbReference>